<dbReference type="Pfam" id="PF16859">
    <property type="entry name" value="TetR_C_11"/>
    <property type="match status" value="1"/>
</dbReference>
<dbReference type="Gene3D" id="1.10.10.60">
    <property type="entry name" value="Homeodomain-like"/>
    <property type="match status" value="1"/>
</dbReference>
<dbReference type="Gene3D" id="1.10.357.10">
    <property type="entry name" value="Tetracycline Repressor, domain 2"/>
    <property type="match status" value="1"/>
</dbReference>
<dbReference type="PRINTS" id="PR00455">
    <property type="entry name" value="HTHTETR"/>
</dbReference>
<evidence type="ECO:0000256" key="4">
    <source>
        <dbReference type="PROSITE-ProRule" id="PRU00335"/>
    </source>
</evidence>
<dbReference type="PANTHER" id="PTHR30055:SF148">
    <property type="entry name" value="TETR-FAMILY TRANSCRIPTIONAL REGULATOR"/>
    <property type="match status" value="1"/>
</dbReference>
<dbReference type="InterPro" id="IPR009057">
    <property type="entry name" value="Homeodomain-like_sf"/>
</dbReference>
<keyword evidence="3" id="KW-0804">Transcription</keyword>
<evidence type="ECO:0000256" key="1">
    <source>
        <dbReference type="ARBA" id="ARBA00023015"/>
    </source>
</evidence>
<dbReference type="InterPro" id="IPR050109">
    <property type="entry name" value="HTH-type_TetR-like_transc_reg"/>
</dbReference>
<evidence type="ECO:0000313" key="7">
    <source>
        <dbReference type="Proteomes" id="UP000832097"/>
    </source>
</evidence>
<gene>
    <name evidence="6" type="ORF">MTO99_18495</name>
</gene>
<dbReference type="PROSITE" id="PS50977">
    <property type="entry name" value="HTH_TETR_2"/>
    <property type="match status" value="1"/>
</dbReference>
<evidence type="ECO:0000256" key="2">
    <source>
        <dbReference type="ARBA" id="ARBA00023125"/>
    </source>
</evidence>
<dbReference type="PANTHER" id="PTHR30055">
    <property type="entry name" value="HTH-TYPE TRANSCRIPTIONAL REGULATOR RUTR"/>
    <property type="match status" value="1"/>
</dbReference>
<evidence type="ECO:0000313" key="6">
    <source>
        <dbReference type="EMBL" id="UOE44118.1"/>
    </source>
</evidence>
<evidence type="ECO:0000256" key="3">
    <source>
        <dbReference type="ARBA" id="ARBA00023163"/>
    </source>
</evidence>
<sequence>MEQEHPKRGRPRSAQADRAILEAARDLLIADGYEQLTMQAIAERAGVGRQTVYRRWPSKATIIAEAVMAGLLSPVPAGMTGGPDAPEPADLRAWLHAAAVGLSDATNLTIVRALAAAAAETEAGAIRLYRAFTEQGRTDLIDLLRRAVAHGEVRADADLEAAADAIQGAVLYTALAERPPRVEHLDSLADLLLTGLAPR</sequence>
<evidence type="ECO:0000259" key="5">
    <source>
        <dbReference type="PROSITE" id="PS50977"/>
    </source>
</evidence>
<dbReference type="Proteomes" id="UP000832097">
    <property type="component" value="Chromosome"/>
</dbReference>
<protein>
    <submittedName>
        <fullName evidence="6">TetR/AcrR family transcriptional regulator</fullName>
    </submittedName>
</protein>
<dbReference type="InterPro" id="IPR001647">
    <property type="entry name" value="HTH_TetR"/>
</dbReference>
<keyword evidence="7" id="KW-1185">Reference proteome</keyword>
<feature type="domain" description="HTH tetR-type" evidence="5">
    <location>
        <begin position="14"/>
        <end position="74"/>
    </location>
</feature>
<accession>A0ABY4BY76</accession>
<dbReference type="Pfam" id="PF00440">
    <property type="entry name" value="TetR_N"/>
    <property type="match status" value="1"/>
</dbReference>
<dbReference type="EMBL" id="CP094528">
    <property type="protein sequence ID" value="UOE44118.1"/>
    <property type="molecule type" value="Genomic_DNA"/>
</dbReference>
<dbReference type="RefSeq" id="WP_243555647.1">
    <property type="nucleotide sequence ID" value="NZ_CP094528.1"/>
</dbReference>
<keyword evidence="1" id="KW-0805">Transcription regulation</keyword>
<proteinExistence type="predicted"/>
<keyword evidence="2 4" id="KW-0238">DNA-binding</keyword>
<dbReference type="SUPFAM" id="SSF48498">
    <property type="entry name" value="Tetracyclin repressor-like, C-terminal domain"/>
    <property type="match status" value="1"/>
</dbReference>
<dbReference type="SUPFAM" id="SSF46689">
    <property type="entry name" value="Homeodomain-like"/>
    <property type="match status" value="1"/>
</dbReference>
<dbReference type="InterPro" id="IPR011075">
    <property type="entry name" value="TetR_C"/>
</dbReference>
<name>A0ABY4BY76_9MICO</name>
<dbReference type="InterPro" id="IPR036271">
    <property type="entry name" value="Tet_transcr_reg_TetR-rel_C_sf"/>
</dbReference>
<organism evidence="6 7">
    <name type="scientific">Agromyces larvae</name>
    <dbReference type="NCBI Taxonomy" id="2929802"/>
    <lineage>
        <taxon>Bacteria</taxon>
        <taxon>Bacillati</taxon>
        <taxon>Actinomycetota</taxon>
        <taxon>Actinomycetes</taxon>
        <taxon>Micrococcales</taxon>
        <taxon>Microbacteriaceae</taxon>
        <taxon>Agromyces</taxon>
    </lineage>
</organism>
<feature type="DNA-binding region" description="H-T-H motif" evidence="4">
    <location>
        <begin position="37"/>
        <end position="56"/>
    </location>
</feature>
<reference evidence="6 7" key="1">
    <citation type="submission" date="2022-03" db="EMBL/GenBank/DDBJ databases">
        <title>Mucilaginibacter sp. isolated from the gut of Protaetia brevitarsis seulensis larvae.</title>
        <authorList>
            <person name="Won M."/>
            <person name="Kim S.-J."/>
            <person name="Kwon S.-W."/>
        </authorList>
    </citation>
    <scope>NUCLEOTIDE SEQUENCE [LARGE SCALE GENOMIC DNA]</scope>
    <source>
        <strain evidence="6 7">CFWR-12</strain>
    </source>
</reference>